<evidence type="ECO:0000313" key="2">
    <source>
        <dbReference type="EMBL" id="QHO68586.1"/>
    </source>
</evidence>
<dbReference type="AlphaFoldDB" id="A0A7L5AFA9"/>
<evidence type="ECO:0000256" key="1">
    <source>
        <dbReference type="SAM" id="Phobius"/>
    </source>
</evidence>
<accession>A0A7L5AFA9</accession>
<dbReference type="RefSeq" id="WP_161884943.1">
    <property type="nucleotide sequence ID" value="NZ_CP017146.1"/>
</dbReference>
<feature type="transmembrane region" description="Helical" evidence="1">
    <location>
        <begin position="12"/>
        <end position="34"/>
    </location>
</feature>
<feature type="transmembrane region" description="Helical" evidence="1">
    <location>
        <begin position="98"/>
        <end position="119"/>
    </location>
</feature>
<proteinExistence type="predicted"/>
<evidence type="ECO:0008006" key="4">
    <source>
        <dbReference type="Google" id="ProtNLM"/>
    </source>
</evidence>
<feature type="transmembrane region" description="Helical" evidence="1">
    <location>
        <begin position="40"/>
        <end position="62"/>
    </location>
</feature>
<feature type="transmembrane region" description="Helical" evidence="1">
    <location>
        <begin position="131"/>
        <end position="149"/>
    </location>
</feature>
<dbReference type="EMBL" id="CP017146">
    <property type="protein sequence ID" value="QHO68586.1"/>
    <property type="molecule type" value="Genomic_DNA"/>
</dbReference>
<dbReference type="OrthoDB" id="5126240at2"/>
<reference evidence="2 3" key="1">
    <citation type="submission" date="2016-09" db="EMBL/GenBank/DDBJ databases">
        <title>Complete genome sequence of microbes from the polar regions.</title>
        <authorList>
            <person name="Liao L."/>
            <person name="Chen B."/>
        </authorList>
    </citation>
    <scope>NUCLEOTIDE SEQUENCE [LARGE SCALE GENOMIC DNA]</scope>
    <source>
        <strain evidence="2 3">ZS314</strain>
    </source>
</reference>
<keyword evidence="1" id="KW-0472">Membrane</keyword>
<keyword evidence="3" id="KW-1185">Reference proteome</keyword>
<feature type="transmembrane region" description="Helical" evidence="1">
    <location>
        <begin position="74"/>
        <end position="92"/>
    </location>
</feature>
<sequence>MSVLPDDPAQRSAYWPLPIARAVPAAVLAGIITFSADHSATLGLISFGGFALVTGVLLAVLAWRRLGGMAVRPYLLAQGIVSIALGALALALPRGVPSLFLVVTVWAALTGALELYSGLRARRRHVASGDLLTVGAITAAAAIVFVLIPPEFAQQFTGPDGVERKLDSAVVAVGLLGAYAAIIAVFLVIAGLSAKWGTQKAAPAASDAVKGKST</sequence>
<dbReference type="Proteomes" id="UP000464507">
    <property type="component" value="Chromosome"/>
</dbReference>
<feature type="transmembrane region" description="Helical" evidence="1">
    <location>
        <begin position="169"/>
        <end position="192"/>
    </location>
</feature>
<keyword evidence="1" id="KW-0812">Transmembrane</keyword>
<dbReference type="KEGG" id="mant:BHD05_02010"/>
<evidence type="ECO:0000313" key="3">
    <source>
        <dbReference type="Proteomes" id="UP000464507"/>
    </source>
</evidence>
<gene>
    <name evidence="2" type="ORF">BHD05_02010</name>
</gene>
<protein>
    <recommendedName>
        <fullName evidence="4">Acyl-CoA synthetase</fullName>
    </recommendedName>
</protein>
<organism evidence="2 3">
    <name type="scientific">Marisediminicola antarctica</name>
    <dbReference type="NCBI Taxonomy" id="674079"/>
    <lineage>
        <taxon>Bacteria</taxon>
        <taxon>Bacillati</taxon>
        <taxon>Actinomycetota</taxon>
        <taxon>Actinomycetes</taxon>
        <taxon>Micrococcales</taxon>
        <taxon>Microbacteriaceae</taxon>
        <taxon>Marisediminicola</taxon>
    </lineage>
</organism>
<keyword evidence="1" id="KW-1133">Transmembrane helix</keyword>
<name>A0A7L5AFA9_9MICO</name>